<evidence type="ECO:0000256" key="1">
    <source>
        <dbReference type="SAM" id="Phobius"/>
    </source>
</evidence>
<dbReference type="EMBL" id="QICN01000013">
    <property type="protein sequence ID" value="PXV64212.1"/>
    <property type="molecule type" value="Genomic_DNA"/>
</dbReference>
<evidence type="ECO:0000313" key="3">
    <source>
        <dbReference type="EMBL" id="PXV64212.1"/>
    </source>
</evidence>
<dbReference type="Pfam" id="PF13400">
    <property type="entry name" value="Tad"/>
    <property type="match status" value="1"/>
</dbReference>
<dbReference type="InterPro" id="IPR028087">
    <property type="entry name" value="Tad_N"/>
</dbReference>
<proteinExistence type="predicted"/>
<keyword evidence="1" id="KW-0812">Transmembrane</keyword>
<dbReference type="GO" id="GO:0016740">
    <property type="term" value="F:transferase activity"/>
    <property type="evidence" value="ECO:0007669"/>
    <property type="project" value="UniProtKB-KW"/>
</dbReference>
<keyword evidence="1" id="KW-0472">Membrane</keyword>
<accession>A0A318E5X3</accession>
<sequence>MIKKGQKGSASVFAAISLSVLVIMLSLADIGLLYYYDIEYQKAADLAAIAGARDLYDEAGLQSCGGTARPAAELAAANNLGGKNYQIVVTCGRWRPFETPRLDTGGDVSLHDTVEVVISGTPPGVMPFIATPQISRRATATISTPQAALNIRSTVATLQDGVVNALLGALLGSNVALTVVGWDGVANVNVSLLEFLDNVAFLEGIDVDLEVGGYDALLDAEVDLLNLIQAQIEAVGSGSTAGVVLSAFGAQLLSLGLPPLPIRLGDLLTLQTGGEASGLNLGLNAFDLLQALVQVASQEHALAADVGVNVPGLLGIRIAASVVEPPQISVIGNPALIDPADPKGGERRIYVRTAQVRALVSVDLGVIGFLNKVLDALPLLDLQVLDSDLDVGVDVGGAEAYVTGYECALNGDKALEVDTETALARLAIGTFSAADLNDFFGSGTPFPDADVLNILSLKVLGIPVAEIGIAANVPVAGSSRSLTYSATPANPDPLPEIGAAETAAMYQNISAQDIVGSLTDTLAGLELEVKVLNSGLLGNLLEAVLGVVGALLGSLLSPLLDPVLNGLLDLLGVNLANAEIGARLSCNLGVATLVE</sequence>
<evidence type="ECO:0000259" key="2">
    <source>
        <dbReference type="Pfam" id="PF13400"/>
    </source>
</evidence>
<keyword evidence="1" id="KW-1133">Transmembrane helix</keyword>
<feature type="domain" description="Putative Flp pilus-assembly TadG-like N-terminal" evidence="2">
    <location>
        <begin position="8"/>
        <end position="54"/>
    </location>
</feature>
<reference evidence="3 4" key="1">
    <citation type="submission" date="2018-04" db="EMBL/GenBank/DDBJ databases">
        <title>Genomic Encyclopedia of Type Strains, Phase IV (KMG-IV): sequencing the most valuable type-strain genomes for metagenomic binning, comparative biology and taxonomic classification.</title>
        <authorList>
            <person name="Goeker M."/>
        </authorList>
    </citation>
    <scope>NUCLEOTIDE SEQUENCE [LARGE SCALE GENOMIC DNA]</scope>
    <source>
        <strain evidence="3 4">DSM 104150</strain>
    </source>
</reference>
<feature type="transmembrane region" description="Helical" evidence="1">
    <location>
        <begin position="12"/>
        <end position="36"/>
    </location>
</feature>
<gene>
    <name evidence="3" type="ORF">C8D93_1136</name>
</gene>
<dbReference type="RefSeq" id="WP_170124101.1">
    <property type="nucleotide sequence ID" value="NZ_CAWNXA010000013.1"/>
</dbReference>
<name>A0A318E5X3_9GAMM</name>
<keyword evidence="4" id="KW-1185">Reference proteome</keyword>
<evidence type="ECO:0000313" key="4">
    <source>
        <dbReference type="Proteomes" id="UP000248330"/>
    </source>
</evidence>
<dbReference type="Proteomes" id="UP000248330">
    <property type="component" value="Unassembled WGS sequence"/>
</dbReference>
<organism evidence="3 4">
    <name type="scientific">Sinimarinibacterium flocculans</name>
    <dbReference type="NCBI Taxonomy" id="985250"/>
    <lineage>
        <taxon>Bacteria</taxon>
        <taxon>Pseudomonadati</taxon>
        <taxon>Pseudomonadota</taxon>
        <taxon>Gammaproteobacteria</taxon>
        <taxon>Nevskiales</taxon>
        <taxon>Nevskiaceae</taxon>
        <taxon>Sinimarinibacterium</taxon>
    </lineage>
</organism>
<protein>
    <submittedName>
        <fullName evidence="3">Aspartate carbamoyltransferase</fullName>
    </submittedName>
</protein>
<keyword evidence="3" id="KW-0808">Transferase</keyword>
<comment type="caution">
    <text evidence="3">The sequence shown here is derived from an EMBL/GenBank/DDBJ whole genome shotgun (WGS) entry which is preliminary data.</text>
</comment>
<dbReference type="AlphaFoldDB" id="A0A318E5X3"/>